<evidence type="ECO:0000256" key="1">
    <source>
        <dbReference type="SAM" id="Phobius"/>
    </source>
</evidence>
<dbReference type="EMBL" id="LAZR01021836">
    <property type="protein sequence ID" value="KKL83949.1"/>
    <property type="molecule type" value="Genomic_DNA"/>
</dbReference>
<keyword evidence="1" id="KW-1133">Transmembrane helix</keyword>
<reference evidence="2" key="1">
    <citation type="journal article" date="2015" name="Nature">
        <title>Complex archaea that bridge the gap between prokaryotes and eukaryotes.</title>
        <authorList>
            <person name="Spang A."/>
            <person name="Saw J.H."/>
            <person name="Jorgensen S.L."/>
            <person name="Zaremba-Niedzwiedzka K."/>
            <person name="Martijn J."/>
            <person name="Lind A.E."/>
            <person name="van Eijk R."/>
            <person name="Schleper C."/>
            <person name="Guy L."/>
            <person name="Ettema T.J."/>
        </authorList>
    </citation>
    <scope>NUCLEOTIDE SEQUENCE</scope>
</reference>
<feature type="non-terminal residue" evidence="2">
    <location>
        <position position="117"/>
    </location>
</feature>
<accession>A0A0F9FC63</accession>
<comment type="caution">
    <text evidence="2">The sequence shown here is derived from an EMBL/GenBank/DDBJ whole genome shotgun (WGS) entry which is preliminary data.</text>
</comment>
<keyword evidence="1" id="KW-0812">Transmembrane</keyword>
<proteinExistence type="predicted"/>
<sequence>MSETTVFFILGGIIFVVFFVMGYWIIRKILKSLKKKYVPKVATSFRCLDGHVVRSKGELIIDNHLHRLGIEHEYENTIRVRGKPIKYDWYLPKSKIYIEYWGYHGKNYMKRKEEKLT</sequence>
<protein>
    <submittedName>
        <fullName evidence="2">Uncharacterized protein</fullName>
    </submittedName>
</protein>
<evidence type="ECO:0000313" key="2">
    <source>
        <dbReference type="EMBL" id="KKL83949.1"/>
    </source>
</evidence>
<organism evidence="2">
    <name type="scientific">marine sediment metagenome</name>
    <dbReference type="NCBI Taxonomy" id="412755"/>
    <lineage>
        <taxon>unclassified sequences</taxon>
        <taxon>metagenomes</taxon>
        <taxon>ecological metagenomes</taxon>
    </lineage>
</organism>
<gene>
    <name evidence="2" type="ORF">LCGC14_1969600</name>
</gene>
<dbReference type="AlphaFoldDB" id="A0A0F9FC63"/>
<keyword evidence="1" id="KW-0472">Membrane</keyword>
<name>A0A0F9FC63_9ZZZZ</name>
<feature type="transmembrane region" description="Helical" evidence="1">
    <location>
        <begin position="6"/>
        <end position="26"/>
    </location>
</feature>